<evidence type="ECO:0000256" key="4">
    <source>
        <dbReference type="ARBA" id="ARBA00022692"/>
    </source>
</evidence>
<dbReference type="GO" id="GO:0005886">
    <property type="term" value="C:plasma membrane"/>
    <property type="evidence" value="ECO:0007669"/>
    <property type="project" value="UniProtKB-SubCell"/>
</dbReference>
<reference evidence="10 11" key="1">
    <citation type="journal article" date="2018" name="J. Microbiol.">
        <title>Salicibibacter kimchii gen. nov., sp. nov., a moderately halophilic and alkalitolerant bacterium in the family Bacillaceae, isolated from kimchi.</title>
        <authorList>
            <person name="Jang J.Y."/>
            <person name="Oh Y.J."/>
            <person name="Lim S.K."/>
            <person name="Park H.K."/>
            <person name="Lee C."/>
            <person name="Kim J.Y."/>
            <person name="Lee M.A."/>
            <person name="Choi H.J."/>
        </authorList>
    </citation>
    <scope>NUCLEOTIDE SEQUENCE [LARGE SCALE GENOMIC DNA]</scope>
    <source>
        <strain evidence="10 11">NKC1-1</strain>
    </source>
</reference>
<dbReference type="SUPFAM" id="SSF161098">
    <property type="entry name" value="MetI-like"/>
    <property type="match status" value="1"/>
</dbReference>
<feature type="transmembrane region" description="Helical" evidence="8">
    <location>
        <begin position="239"/>
        <end position="260"/>
    </location>
</feature>
<dbReference type="PROSITE" id="PS50928">
    <property type="entry name" value="ABC_TM1"/>
    <property type="match status" value="1"/>
</dbReference>
<evidence type="ECO:0000256" key="7">
    <source>
        <dbReference type="ARBA" id="ARBA00024202"/>
    </source>
</evidence>
<feature type="transmembrane region" description="Helical" evidence="8">
    <location>
        <begin position="192"/>
        <end position="219"/>
    </location>
</feature>
<evidence type="ECO:0000256" key="5">
    <source>
        <dbReference type="ARBA" id="ARBA00022989"/>
    </source>
</evidence>
<protein>
    <submittedName>
        <fullName evidence="10">ABC transporter permease</fullName>
    </submittedName>
</protein>
<accession>A0A345C0K4</accession>
<keyword evidence="5 8" id="KW-1133">Transmembrane helix</keyword>
<evidence type="ECO:0000313" key="10">
    <source>
        <dbReference type="EMBL" id="AXF56735.1"/>
    </source>
</evidence>
<evidence type="ECO:0000256" key="6">
    <source>
        <dbReference type="ARBA" id="ARBA00023136"/>
    </source>
</evidence>
<feature type="transmembrane region" description="Helical" evidence="8">
    <location>
        <begin position="73"/>
        <end position="98"/>
    </location>
</feature>
<name>A0A345C0K4_9BACI</name>
<dbReference type="GO" id="GO:0055085">
    <property type="term" value="P:transmembrane transport"/>
    <property type="evidence" value="ECO:0007669"/>
    <property type="project" value="InterPro"/>
</dbReference>
<dbReference type="Gene3D" id="1.10.3720.10">
    <property type="entry name" value="MetI-like"/>
    <property type="match status" value="1"/>
</dbReference>
<dbReference type="InterPro" id="IPR035906">
    <property type="entry name" value="MetI-like_sf"/>
</dbReference>
<dbReference type="OrthoDB" id="9797472at2"/>
<proteinExistence type="inferred from homology"/>
<evidence type="ECO:0000256" key="8">
    <source>
        <dbReference type="RuleBase" id="RU363032"/>
    </source>
</evidence>
<gene>
    <name evidence="10" type="ORF">DT065_12425</name>
</gene>
<dbReference type="PANTHER" id="PTHR43386">
    <property type="entry name" value="OLIGOPEPTIDE TRANSPORT SYSTEM PERMEASE PROTEIN APPC"/>
    <property type="match status" value="1"/>
</dbReference>
<comment type="subcellular location">
    <subcellularLocation>
        <location evidence="1 8">Cell membrane</location>
        <topology evidence="1 8">Multi-pass membrane protein</topology>
    </subcellularLocation>
</comment>
<dbReference type="Proteomes" id="UP000252100">
    <property type="component" value="Chromosome"/>
</dbReference>
<keyword evidence="11" id="KW-1185">Reference proteome</keyword>
<dbReference type="RefSeq" id="WP_114373894.1">
    <property type="nucleotide sequence ID" value="NZ_CP031092.1"/>
</dbReference>
<feature type="domain" description="ABC transmembrane type-1" evidence="9">
    <location>
        <begin position="75"/>
        <end position="260"/>
    </location>
</feature>
<dbReference type="InterPro" id="IPR053385">
    <property type="entry name" value="ABC_transport_permease"/>
</dbReference>
<dbReference type="NCBIfam" id="NF045474">
    <property type="entry name" value="Opp2C"/>
    <property type="match status" value="1"/>
</dbReference>
<keyword evidence="6 8" id="KW-0472">Membrane</keyword>
<evidence type="ECO:0000256" key="3">
    <source>
        <dbReference type="ARBA" id="ARBA00022475"/>
    </source>
</evidence>
<dbReference type="PANTHER" id="PTHR43386:SF1">
    <property type="entry name" value="D,D-DIPEPTIDE TRANSPORT SYSTEM PERMEASE PROTEIN DDPC-RELATED"/>
    <property type="match status" value="1"/>
</dbReference>
<comment type="similarity">
    <text evidence="7">Belongs to the binding-protein-dependent transport system permease family. OppBC subfamily.</text>
</comment>
<dbReference type="InterPro" id="IPR050366">
    <property type="entry name" value="BP-dependent_transpt_permease"/>
</dbReference>
<feature type="transmembrane region" description="Helical" evidence="8">
    <location>
        <begin position="110"/>
        <end position="129"/>
    </location>
</feature>
<dbReference type="CDD" id="cd06261">
    <property type="entry name" value="TM_PBP2"/>
    <property type="match status" value="1"/>
</dbReference>
<organism evidence="10 11">
    <name type="scientific">Salicibibacter kimchii</name>
    <dbReference type="NCBI Taxonomy" id="2099786"/>
    <lineage>
        <taxon>Bacteria</taxon>
        <taxon>Bacillati</taxon>
        <taxon>Bacillota</taxon>
        <taxon>Bacilli</taxon>
        <taxon>Bacillales</taxon>
        <taxon>Bacillaceae</taxon>
        <taxon>Salicibibacter</taxon>
    </lineage>
</organism>
<dbReference type="KEGG" id="rue:DT065_12425"/>
<evidence type="ECO:0000313" key="11">
    <source>
        <dbReference type="Proteomes" id="UP000252100"/>
    </source>
</evidence>
<keyword evidence="4 8" id="KW-0812">Transmembrane</keyword>
<evidence type="ECO:0000256" key="2">
    <source>
        <dbReference type="ARBA" id="ARBA00022448"/>
    </source>
</evidence>
<dbReference type="InterPro" id="IPR000515">
    <property type="entry name" value="MetI-like"/>
</dbReference>
<evidence type="ECO:0000256" key="1">
    <source>
        <dbReference type="ARBA" id="ARBA00004651"/>
    </source>
</evidence>
<keyword evidence="2 8" id="KW-0813">Transport</keyword>
<dbReference type="AlphaFoldDB" id="A0A345C0K4"/>
<dbReference type="EMBL" id="CP031092">
    <property type="protein sequence ID" value="AXF56735.1"/>
    <property type="molecule type" value="Genomic_DNA"/>
</dbReference>
<evidence type="ECO:0000259" key="9">
    <source>
        <dbReference type="PROSITE" id="PS50928"/>
    </source>
</evidence>
<sequence length="273" mass="30733">MIKNVWNNKALFFSVLILLLALFISLLGFLVTPHDPFVSETSRRLLAPSSVNWFGTDHLGRDVFSRLLYGARYSFLGALIVTLISTTIALIIGTLAGYHGGRIDHIFMRFSEWMLAFPSLMIALVLVGVLGPGMVNVLIALVLVFWMTGARLVRNMVVRLKEERYVQVAKLQGVSTYRIILRHLMPFVLPQLLVLATLDVGSVLLHIASFSFLGLGIQAPLPEWGAMLNESSEYFYSSPWLMVFPGLFIFVTVLAINVWSDYLRDRFHIKKQG</sequence>
<feature type="transmembrane region" description="Helical" evidence="8">
    <location>
        <begin position="12"/>
        <end position="31"/>
    </location>
</feature>
<keyword evidence="3" id="KW-1003">Cell membrane</keyword>
<dbReference type="Pfam" id="PF00528">
    <property type="entry name" value="BPD_transp_1"/>
    <property type="match status" value="1"/>
</dbReference>